<dbReference type="SMART" id="SM00796">
    <property type="entry name" value="AHS1"/>
    <property type="match status" value="1"/>
</dbReference>
<keyword evidence="1" id="KW-0547">Nucleotide-binding</keyword>
<evidence type="ECO:0000313" key="5">
    <source>
        <dbReference type="EMBL" id="NJP01034.1"/>
    </source>
</evidence>
<dbReference type="SUPFAM" id="SSF160467">
    <property type="entry name" value="PH0987 N-terminal domain-like"/>
    <property type="match status" value="1"/>
</dbReference>
<feature type="domain" description="Carboxyltransferase" evidence="4">
    <location>
        <begin position="14"/>
        <end position="212"/>
    </location>
</feature>
<keyword evidence="2 5" id="KW-0378">Hydrolase</keyword>
<gene>
    <name evidence="5" type="ORF">HBH25_09165</name>
</gene>
<comment type="caution">
    <text evidence="5">The sequence shown here is derived from an EMBL/GenBank/DDBJ whole genome shotgun (WGS) entry which is preliminary data.</text>
</comment>
<dbReference type="SUPFAM" id="SSF50891">
    <property type="entry name" value="Cyclophilin-like"/>
    <property type="match status" value="1"/>
</dbReference>
<evidence type="ECO:0000256" key="1">
    <source>
        <dbReference type="ARBA" id="ARBA00022741"/>
    </source>
</evidence>
<dbReference type="InterPro" id="IPR003833">
    <property type="entry name" value="CT_C_D"/>
</dbReference>
<dbReference type="Gene3D" id="3.30.1360.40">
    <property type="match status" value="1"/>
</dbReference>
<organism evidence="5 6">
    <name type="scientific">Pseudomonas quercus</name>
    <dbReference type="NCBI Taxonomy" id="2722792"/>
    <lineage>
        <taxon>Bacteria</taxon>
        <taxon>Pseudomonadati</taxon>
        <taxon>Pseudomonadota</taxon>
        <taxon>Gammaproteobacteria</taxon>
        <taxon>Pseudomonadales</taxon>
        <taxon>Pseudomonadaceae</taxon>
        <taxon>Pseudomonas</taxon>
    </lineage>
</organism>
<dbReference type="Pfam" id="PF02682">
    <property type="entry name" value="CT_C_D"/>
    <property type="match status" value="1"/>
</dbReference>
<proteinExistence type="predicted"/>
<reference evidence="5 6" key="1">
    <citation type="submission" date="2020-03" db="EMBL/GenBank/DDBJ databases">
        <authorList>
            <person name="Wang L."/>
            <person name="He N."/>
            <person name="Li Y."/>
            <person name="Fang Y."/>
            <person name="Zhang F."/>
        </authorList>
    </citation>
    <scope>NUCLEOTIDE SEQUENCE [LARGE SCALE GENOMIC DNA]</scope>
    <source>
        <strain evidence="6">hsmgli-8</strain>
    </source>
</reference>
<protein>
    <submittedName>
        <fullName evidence="5">Allophanate hydrolase subunit 1</fullName>
    </submittedName>
</protein>
<dbReference type="Gene3D" id="2.40.100.10">
    <property type="entry name" value="Cyclophilin-like"/>
    <property type="match status" value="1"/>
</dbReference>
<dbReference type="GO" id="GO:0016787">
    <property type="term" value="F:hydrolase activity"/>
    <property type="evidence" value="ECO:0007669"/>
    <property type="project" value="UniProtKB-KW"/>
</dbReference>
<evidence type="ECO:0000313" key="6">
    <source>
        <dbReference type="Proteomes" id="UP000746535"/>
    </source>
</evidence>
<accession>A0ABX0YCE8</accession>
<evidence type="ECO:0000256" key="2">
    <source>
        <dbReference type="ARBA" id="ARBA00022801"/>
    </source>
</evidence>
<name>A0ABX0YCE8_9PSED</name>
<dbReference type="InterPro" id="IPR029000">
    <property type="entry name" value="Cyclophilin-like_dom_sf"/>
</dbReference>
<dbReference type="Proteomes" id="UP000746535">
    <property type="component" value="Unassembled WGS sequence"/>
</dbReference>
<dbReference type="InterPro" id="IPR010016">
    <property type="entry name" value="PxpB"/>
</dbReference>
<keyword evidence="6" id="KW-1185">Reference proteome</keyword>
<evidence type="ECO:0000256" key="3">
    <source>
        <dbReference type="ARBA" id="ARBA00022840"/>
    </source>
</evidence>
<dbReference type="RefSeq" id="WP_168083611.1">
    <property type="nucleotide sequence ID" value="NZ_JAAVJI010000004.1"/>
</dbReference>
<dbReference type="PANTHER" id="PTHR34698:SF2">
    <property type="entry name" value="5-OXOPROLINASE SUBUNIT B"/>
    <property type="match status" value="1"/>
</dbReference>
<dbReference type="PANTHER" id="PTHR34698">
    <property type="entry name" value="5-OXOPROLINASE SUBUNIT B"/>
    <property type="match status" value="1"/>
</dbReference>
<sequence>MSGQRFAFGQGQHGSIETVALDALMVRLFTHIDEGNVGWLLGLAERLRHTFGEALVEVVPSYTTVMVQYDILAMTPEAARQHVKVALQGLMPAELAGGREHRVPVWYDPSVGPDLSRLADLSGLAVEEVVRRHCAKPYRVFALGFTPGFAFMGLVEPALAAPRLTTPRQQVAAGSVGIGERQTAIYPSASPGGWNILGRTPVALFCEGVSLFQPGDSVQFEAITRHRFVEMGGDTTPLGGVA</sequence>
<dbReference type="EMBL" id="JAAVJI010000004">
    <property type="protein sequence ID" value="NJP01034.1"/>
    <property type="molecule type" value="Genomic_DNA"/>
</dbReference>
<evidence type="ECO:0000259" key="4">
    <source>
        <dbReference type="SMART" id="SM00796"/>
    </source>
</evidence>
<keyword evidence="3" id="KW-0067">ATP-binding</keyword>